<evidence type="ECO:0000313" key="4">
    <source>
        <dbReference type="EMBL" id="KAL3265309.1"/>
    </source>
</evidence>
<dbReference type="Pfam" id="PF13855">
    <property type="entry name" value="LRR_8"/>
    <property type="match status" value="1"/>
</dbReference>
<dbReference type="PROSITE" id="PS51450">
    <property type="entry name" value="LRR"/>
    <property type="match status" value="1"/>
</dbReference>
<protein>
    <submittedName>
        <fullName evidence="4">Uncharacterized protein</fullName>
    </submittedName>
</protein>
<dbReference type="SUPFAM" id="SSF52058">
    <property type="entry name" value="L domain-like"/>
    <property type="match status" value="1"/>
</dbReference>
<dbReference type="InterPro" id="IPR050333">
    <property type="entry name" value="SLRP"/>
</dbReference>
<dbReference type="EMBL" id="JABFTP020000001">
    <property type="protein sequence ID" value="KAL3265309.1"/>
    <property type="molecule type" value="Genomic_DNA"/>
</dbReference>
<evidence type="ECO:0000313" key="5">
    <source>
        <dbReference type="Proteomes" id="UP001516400"/>
    </source>
</evidence>
<name>A0ABD2MFX9_9CUCU</name>
<keyword evidence="2" id="KW-0677">Repeat</keyword>
<gene>
    <name evidence="4" type="ORF">HHI36_009518</name>
</gene>
<dbReference type="AlphaFoldDB" id="A0ABD2MFX9"/>
<dbReference type="Gene3D" id="3.80.10.10">
    <property type="entry name" value="Ribonuclease Inhibitor"/>
    <property type="match status" value="1"/>
</dbReference>
<comment type="caution">
    <text evidence="4">The sequence shown here is derived from an EMBL/GenBank/DDBJ whole genome shotgun (WGS) entry which is preliminary data.</text>
</comment>
<dbReference type="InterPro" id="IPR001611">
    <property type="entry name" value="Leu-rich_rpt"/>
</dbReference>
<keyword evidence="5" id="KW-1185">Reference proteome</keyword>
<dbReference type="SMART" id="SM00369">
    <property type="entry name" value="LRR_TYP"/>
    <property type="match status" value="3"/>
</dbReference>
<feature type="signal peptide" evidence="3">
    <location>
        <begin position="1"/>
        <end position="19"/>
    </location>
</feature>
<sequence>MIKTITLLVLPFFTTPSLCMNNDTLSILDNTVPESNKDLFGERKSIFSTKYEIALKVNGTLFESVFDNKGHIRYFSIIHGDINHMENNANNLQDLESLTLINNRGYVEITENSFKELIKLRELIIHLNHGVTLKENCLKSLVNLEVLSVDNQTYNEISNATIGNCRKLKYLSWSNGFLGQINPNTFQNLKNLVSITFKNVHLRTIAPKTFSDLPRLSILDLSDNKISKLLGHEFKLPSLEVLNLDRNLLISIDVEKIFENAPLLKILEVFHNKLSCKMKVKVYDFMAAKNITSVERTEVERCMYVDKIQIFSS</sequence>
<feature type="chain" id="PRO_5044804777" evidence="3">
    <location>
        <begin position="20"/>
        <end position="313"/>
    </location>
</feature>
<accession>A0ABD2MFX9</accession>
<dbReference type="PANTHER" id="PTHR45712:SF22">
    <property type="entry name" value="INSULIN-LIKE GROWTH FACTOR-BINDING PROTEIN COMPLEX ACID LABILE SUBUNIT"/>
    <property type="match status" value="1"/>
</dbReference>
<evidence type="ECO:0000256" key="3">
    <source>
        <dbReference type="SAM" id="SignalP"/>
    </source>
</evidence>
<reference evidence="4 5" key="1">
    <citation type="journal article" date="2021" name="BMC Biol.">
        <title>Horizontally acquired antibacterial genes associated with adaptive radiation of ladybird beetles.</title>
        <authorList>
            <person name="Li H.S."/>
            <person name="Tang X.F."/>
            <person name="Huang Y.H."/>
            <person name="Xu Z.Y."/>
            <person name="Chen M.L."/>
            <person name="Du X.Y."/>
            <person name="Qiu B.Y."/>
            <person name="Chen P.T."/>
            <person name="Zhang W."/>
            <person name="Slipinski A."/>
            <person name="Escalona H.E."/>
            <person name="Waterhouse R.M."/>
            <person name="Zwick A."/>
            <person name="Pang H."/>
        </authorList>
    </citation>
    <scope>NUCLEOTIDE SEQUENCE [LARGE SCALE GENOMIC DNA]</scope>
    <source>
        <strain evidence="4">SYSU2018</strain>
    </source>
</reference>
<dbReference type="PRINTS" id="PR00019">
    <property type="entry name" value="LEURICHRPT"/>
</dbReference>
<evidence type="ECO:0000256" key="1">
    <source>
        <dbReference type="ARBA" id="ARBA00022614"/>
    </source>
</evidence>
<keyword evidence="3" id="KW-0732">Signal</keyword>
<dbReference type="InterPro" id="IPR032675">
    <property type="entry name" value="LRR_dom_sf"/>
</dbReference>
<keyword evidence="1" id="KW-0433">Leucine-rich repeat</keyword>
<evidence type="ECO:0000256" key="2">
    <source>
        <dbReference type="ARBA" id="ARBA00022737"/>
    </source>
</evidence>
<dbReference type="Proteomes" id="UP001516400">
    <property type="component" value="Unassembled WGS sequence"/>
</dbReference>
<proteinExistence type="predicted"/>
<dbReference type="PANTHER" id="PTHR45712">
    <property type="entry name" value="AGAP008170-PA"/>
    <property type="match status" value="1"/>
</dbReference>
<dbReference type="InterPro" id="IPR003591">
    <property type="entry name" value="Leu-rich_rpt_typical-subtyp"/>
</dbReference>
<organism evidence="4 5">
    <name type="scientific">Cryptolaemus montrouzieri</name>
    <dbReference type="NCBI Taxonomy" id="559131"/>
    <lineage>
        <taxon>Eukaryota</taxon>
        <taxon>Metazoa</taxon>
        <taxon>Ecdysozoa</taxon>
        <taxon>Arthropoda</taxon>
        <taxon>Hexapoda</taxon>
        <taxon>Insecta</taxon>
        <taxon>Pterygota</taxon>
        <taxon>Neoptera</taxon>
        <taxon>Endopterygota</taxon>
        <taxon>Coleoptera</taxon>
        <taxon>Polyphaga</taxon>
        <taxon>Cucujiformia</taxon>
        <taxon>Coccinelloidea</taxon>
        <taxon>Coccinellidae</taxon>
        <taxon>Scymninae</taxon>
        <taxon>Scymnini</taxon>
        <taxon>Cryptolaemus</taxon>
    </lineage>
</organism>